<dbReference type="AlphaFoldDB" id="A0AAV5E7G6"/>
<reference evidence="1" key="1">
    <citation type="journal article" date="2018" name="DNA Res.">
        <title>Multiple hybrid de novo genome assembly of finger millet, an orphan allotetraploid crop.</title>
        <authorList>
            <person name="Hatakeyama M."/>
            <person name="Aluri S."/>
            <person name="Balachadran M.T."/>
            <person name="Sivarajan S.R."/>
            <person name="Patrignani A."/>
            <person name="Gruter S."/>
            <person name="Poveda L."/>
            <person name="Shimizu-Inatsugi R."/>
            <person name="Baeten J."/>
            <person name="Francoijs K.J."/>
            <person name="Nataraja K.N."/>
            <person name="Reddy Y.A.N."/>
            <person name="Phadnis S."/>
            <person name="Ravikumar R.L."/>
            <person name="Schlapbach R."/>
            <person name="Sreeman S.M."/>
            <person name="Shimizu K.K."/>
        </authorList>
    </citation>
    <scope>NUCLEOTIDE SEQUENCE</scope>
</reference>
<accession>A0AAV5E7G6</accession>
<name>A0AAV5E7G6_ELECO</name>
<gene>
    <name evidence="1" type="primary">gb06565</name>
    <name evidence="1" type="ORF">PR202_gb06565</name>
</gene>
<sequence>MLRDAFEYYGTIVAVKVRPLPPSLWFSPVLPGGFRDGRRFDAVVSGMVVVSTQWDV</sequence>
<evidence type="ECO:0000313" key="1">
    <source>
        <dbReference type="EMBL" id="GJN19303.1"/>
    </source>
</evidence>
<comment type="caution">
    <text evidence="1">The sequence shown here is derived from an EMBL/GenBank/DDBJ whole genome shotgun (WGS) entry which is preliminary data.</text>
</comment>
<organism evidence="1 2">
    <name type="scientific">Eleusine coracana subsp. coracana</name>
    <dbReference type="NCBI Taxonomy" id="191504"/>
    <lineage>
        <taxon>Eukaryota</taxon>
        <taxon>Viridiplantae</taxon>
        <taxon>Streptophyta</taxon>
        <taxon>Embryophyta</taxon>
        <taxon>Tracheophyta</taxon>
        <taxon>Spermatophyta</taxon>
        <taxon>Magnoliopsida</taxon>
        <taxon>Liliopsida</taxon>
        <taxon>Poales</taxon>
        <taxon>Poaceae</taxon>
        <taxon>PACMAD clade</taxon>
        <taxon>Chloridoideae</taxon>
        <taxon>Cynodonteae</taxon>
        <taxon>Eleusininae</taxon>
        <taxon>Eleusine</taxon>
    </lineage>
</organism>
<dbReference type="EMBL" id="BQKI01000074">
    <property type="protein sequence ID" value="GJN19303.1"/>
    <property type="molecule type" value="Genomic_DNA"/>
</dbReference>
<dbReference type="Proteomes" id="UP001054889">
    <property type="component" value="Unassembled WGS sequence"/>
</dbReference>
<reference evidence="1" key="2">
    <citation type="submission" date="2021-12" db="EMBL/GenBank/DDBJ databases">
        <title>Resequencing data analysis of finger millet.</title>
        <authorList>
            <person name="Hatakeyama M."/>
            <person name="Aluri S."/>
            <person name="Balachadran M.T."/>
            <person name="Sivarajan S.R."/>
            <person name="Poveda L."/>
            <person name="Shimizu-Inatsugi R."/>
            <person name="Schlapbach R."/>
            <person name="Sreeman S.M."/>
            <person name="Shimizu K.K."/>
        </authorList>
    </citation>
    <scope>NUCLEOTIDE SEQUENCE</scope>
</reference>
<proteinExistence type="predicted"/>
<keyword evidence="2" id="KW-1185">Reference proteome</keyword>
<evidence type="ECO:0000313" key="2">
    <source>
        <dbReference type="Proteomes" id="UP001054889"/>
    </source>
</evidence>
<protein>
    <submittedName>
        <fullName evidence="1">Uncharacterized protein</fullName>
    </submittedName>
</protein>